<comment type="caution">
    <text evidence="2">The sequence shown here is derived from an EMBL/GenBank/DDBJ whole genome shotgun (WGS) entry which is preliminary data.</text>
</comment>
<evidence type="ECO:0000313" key="2">
    <source>
        <dbReference type="EMBL" id="OLQ71351.1"/>
    </source>
</evidence>
<feature type="domain" description="SPOR" evidence="1">
    <location>
        <begin position="99"/>
        <end position="177"/>
    </location>
</feature>
<dbReference type="GO" id="GO:0042834">
    <property type="term" value="F:peptidoglycan binding"/>
    <property type="evidence" value="ECO:0007669"/>
    <property type="project" value="InterPro"/>
</dbReference>
<keyword evidence="3" id="KW-1185">Reference proteome</keyword>
<sequence length="193" mass="21684">MKKIAVFAVVTALAGCASDSENMQIVTSSSEESYTAEQLRSLEQMQKAKTEQTVIALTEETVKPKPVKQVVKISPQHPEEQMAKKQTPKPKKPVYKYAKAASGGYTIQVLALSHNRGFRPYMNKLPSDQPVWMNKKELDGLPWYTLLYGQFDTREQAKRALAALPQNVKDYGPFIRSLKEIKSSPTPKLTKLN</sequence>
<proteinExistence type="predicted"/>
<name>A0A1Q9GAI7_9GAMM</name>
<organism evidence="2 3">
    <name type="scientific">Photobacterium proteolyticum</name>
    <dbReference type="NCBI Taxonomy" id="1903952"/>
    <lineage>
        <taxon>Bacteria</taxon>
        <taxon>Pseudomonadati</taxon>
        <taxon>Pseudomonadota</taxon>
        <taxon>Gammaproteobacteria</taxon>
        <taxon>Vibrionales</taxon>
        <taxon>Vibrionaceae</taxon>
        <taxon>Photobacterium</taxon>
    </lineage>
</organism>
<dbReference type="InterPro" id="IPR036680">
    <property type="entry name" value="SPOR-like_sf"/>
</dbReference>
<dbReference type="Gene3D" id="3.30.70.1070">
    <property type="entry name" value="Sporulation related repeat"/>
    <property type="match status" value="1"/>
</dbReference>
<dbReference type="InterPro" id="IPR007730">
    <property type="entry name" value="SPOR-like_dom"/>
</dbReference>
<dbReference type="Pfam" id="PF05036">
    <property type="entry name" value="SPOR"/>
    <property type="match status" value="1"/>
</dbReference>
<dbReference type="EMBL" id="MJIL01000095">
    <property type="protein sequence ID" value="OLQ71351.1"/>
    <property type="molecule type" value="Genomic_DNA"/>
</dbReference>
<dbReference type="PROSITE" id="PS51257">
    <property type="entry name" value="PROKAR_LIPOPROTEIN"/>
    <property type="match status" value="1"/>
</dbReference>
<gene>
    <name evidence="2" type="ORF">BIT28_03250</name>
</gene>
<evidence type="ECO:0000259" key="1">
    <source>
        <dbReference type="PROSITE" id="PS51724"/>
    </source>
</evidence>
<dbReference type="PROSITE" id="PS51724">
    <property type="entry name" value="SPOR"/>
    <property type="match status" value="1"/>
</dbReference>
<evidence type="ECO:0000313" key="3">
    <source>
        <dbReference type="Proteomes" id="UP000186905"/>
    </source>
</evidence>
<reference evidence="2 3" key="1">
    <citation type="submission" date="2016-09" db="EMBL/GenBank/DDBJ databases">
        <title>Photobacterium proteolyticum sp. nov. a protease producing bacterium isolated from ocean sediments of Laizhou Bay.</title>
        <authorList>
            <person name="Li Y."/>
        </authorList>
    </citation>
    <scope>NUCLEOTIDE SEQUENCE [LARGE SCALE GENOMIC DNA]</scope>
    <source>
        <strain evidence="2 3">13-12</strain>
    </source>
</reference>
<dbReference type="RefSeq" id="WP_075767632.1">
    <property type="nucleotide sequence ID" value="NZ_MJIL01000095.1"/>
</dbReference>
<protein>
    <submittedName>
        <fullName evidence="2">DamX-related protein</fullName>
    </submittedName>
</protein>
<dbReference type="AlphaFoldDB" id="A0A1Q9GAI7"/>
<dbReference type="STRING" id="1903952.BIT28_03250"/>
<dbReference type="OrthoDB" id="6189369at2"/>
<accession>A0A1Q9GAI7</accession>
<dbReference type="Proteomes" id="UP000186905">
    <property type="component" value="Unassembled WGS sequence"/>
</dbReference>